<comment type="caution">
    <text evidence="4">The sequence shown here is derived from an EMBL/GenBank/DDBJ whole genome shotgun (WGS) entry which is preliminary data.</text>
</comment>
<evidence type="ECO:0000256" key="2">
    <source>
        <dbReference type="SAM" id="Phobius"/>
    </source>
</evidence>
<protein>
    <recommendedName>
        <fullName evidence="6">Peptidase S33 tripeptidyl aminopeptidase-like C-terminal domain-containing protein</fullName>
    </recommendedName>
</protein>
<dbReference type="InterPro" id="IPR029058">
    <property type="entry name" value="AB_hydrolase_fold"/>
</dbReference>
<keyword evidence="2" id="KW-1133">Transmembrane helix</keyword>
<proteinExistence type="predicted"/>
<sequence>MLVLLLSLLGCSLVRAASVWNGWYPCKLEVPGTALNIKNVSAECATVTAPLCHPGVCQDLQQRTVDLFVKRIRATSAAATDKPNVWLFPDRTQDWSLSYSHIDKQLLSLYLTLNGDADVYTMDQRGTGRSTKLDCLASQATMPLSPGGTSVSPTEVTACSTEVATIYGDFLVSFSVTSAALDAVYYMTQFQSGTKITVYGVGLGTIVAERLLLQGVAEVVGYVFDGVAFHTGSADANSVPFRSRADGDYNDVALDFLGRCSKDATCSTKFSNMSVVDTLRSVYSRLDGSSKSDYPCRDLIASFATNGDSAPESTTFRKFLASFFEDEDTRSVIPVLIYRMNRCLKKDRLVVGAALAQQQAAMTKLAVEVDTKSRLGFDIIQFSELWENPPPTDKDLQATFTNALISPGNVYDQLPRYCAFSGDQSSACSAFPAAGKTFVYTRDTASSAVPAIPPQASVLVLSSALDAQTPHKYAMAFMDSLEGSAKQLITLPAASHGQLSHVWGLENASLCSMEIIRSYVSAKGSLRGLQTTCVDQLPALSFNVPVDVSRRLLNVTDAYEGDVNDGGGVPARAIGGGNATIAPGSNDGTSTSAGSTEQLEKEKKRYQVAFLIVLILLIMVLAIVVIVLYRWWNLKRLRDEEAKLRKMRGEEEDEMEMLRGLWVSSPYDWNYHQQQPSSAHM</sequence>
<feature type="region of interest" description="Disordered" evidence="1">
    <location>
        <begin position="577"/>
        <end position="598"/>
    </location>
</feature>
<gene>
    <name evidence="4" type="ORF">N0F65_000760</name>
</gene>
<evidence type="ECO:0000313" key="5">
    <source>
        <dbReference type="Proteomes" id="UP001146120"/>
    </source>
</evidence>
<keyword evidence="3" id="KW-0732">Signal</keyword>
<dbReference type="Proteomes" id="UP001146120">
    <property type="component" value="Unassembled WGS sequence"/>
</dbReference>
<keyword evidence="2" id="KW-0812">Transmembrane</keyword>
<feature type="signal peptide" evidence="3">
    <location>
        <begin position="1"/>
        <end position="16"/>
    </location>
</feature>
<reference evidence="4" key="2">
    <citation type="journal article" date="2023" name="Microbiol Resour">
        <title>Decontamination and Annotation of the Draft Genome Sequence of the Oomycete Lagenidium giganteum ARSEF 373.</title>
        <authorList>
            <person name="Morgan W.R."/>
            <person name="Tartar A."/>
        </authorList>
    </citation>
    <scope>NUCLEOTIDE SEQUENCE</scope>
    <source>
        <strain evidence="4">ARSEF 373</strain>
    </source>
</reference>
<evidence type="ECO:0008006" key="6">
    <source>
        <dbReference type="Google" id="ProtNLM"/>
    </source>
</evidence>
<name>A0AAV2ZJQ0_9STRA</name>
<evidence type="ECO:0000313" key="4">
    <source>
        <dbReference type="EMBL" id="DBA05072.1"/>
    </source>
</evidence>
<feature type="chain" id="PRO_5043875734" description="Peptidase S33 tripeptidyl aminopeptidase-like C-terminal domain-containing protein" evidence="3">
    <location>
        <begin position="17"/>
        <end position="681"/>
    </location>
</feature>
<keyword evidence="5" id="KW-1185">Reference proteome</keyword>
<evidence type="ECO:0000256" key="3">
    <source>
        <dbReference type="SAM" id="SignalP"/>
    </source>
</evidence>
<reference evidence="4" key="1">
    <citation type="submission" date="2022-11" db="EMBL/GenBank/DDBJ databases">
        <authorList>
            <person name="Morgan W.R."/>
            <person name="Tartar A."/>
        </authorList>
    </citation>
    <scope>NUCLEOTIDE SEQUENCE</scope>
    <source>
        <strain evidence="4">ARSEF 373</strain>
    </source>
</reference>
<dbReference type="Gene3D" id="3.40.50.1820">
    <property type="entry name" value="alpha/beta hydrolase"/>
    <property type="match status" value="1"/>
</dbReference>
<accession>A0AAV2ZJQ0</accession>
<dbReference type="EMBL" id="DAKRPA010000003">
    <property type="protein sequence ID" value="DBA05072.1"/>
    <property type="molecule type" value="Genomic_DNA"/>
</dbReference>
<dbReference type="AlphaFoldDB" id="A0AAV2ZJQ0"/>
<dbReference type="SUPFAM" id="SSF53474">
    <property type="entry name" value="alpha/beta-Hydrolases"/>
    <property type="match status" value="1"/>
</dbReference>
<feature type="compositionally biased region" description="Polar residues" evidence="1">
    <location>
        <begin position="586"/>
        <end position="597"/>
    </location>
</feature>
<keyword evidence="2" id="KW-0472">Membrane</keyword>
<organism evidence="4 5">
    <name type="scientific">Lagenidium giganteum</name>
    <dbReference type="NCBI Taxonomy" id="4803"/>
    <lineage>
        <taxon>Eukaryota</taxon>
        <taxon>Sar</taxon>
        <taxon>Stramenopiles</taxon>
        <taxon>Oomycota</taxon>
        <taxon>Peronosporomycetes</taxon>
        <taxon>Pythiales</taxon>
        <taxon>Pythiaceae</taxon>
    </lineage>
</organism>
<feature type="transmembrane region" description="Helical" evidence="2">
    <location>
        <begin position="608"/>
        <end position="629"/>
    </location>
</feature>
<evidence type="ECO:0000256" key="1">
    <source>
        <dbReference type="SAM" id="MobiDB-lite"/>
    </source>
</evidence>